<dbReference type="PROSITE" id="PS51257">
    <property type="entry name" value="PROKAR_LIPOPROTEIN"/>
    <property type="match status" value="1"/>
</dbReference>
<dbReference type="GO" id="GO:1903257">
    <property type="term" value="P:selenoneine biosynthetic process"/>
    <property type="evidence" value="ECO:0000318"/>
    <property type="project" value="GO_Central"/>
</dbReference>
<evidence type="ECO:0000313" key="4">
    <source>
        <dbReference type="Proteomes" id="UP000007110"/>
    </source>
</evidence>
<dbReference type="InterPro" id="IPR015422">
    <property type="entry name" value="PyrdxlP-dep_Trfase_small"/>
</dbReference>
<dbReference type="KEGG" id="spu:100889686"/>
<proteinExistence type="predicted"/>
<dbReference type="InterPro" id="IPR015421">
    <property type="entry name" value="PyrdxlP-dep_Trfase_major"/>
</dbReference>
<dbReference type="PANTHER" id="PTHR43092">
    <property type="entry name" value="L-CYSTEINE DESULFHYDRASE"/>
    <property type="match status" value="1"/>
</dbReference>
<dbReference type="OMA" id="TGNCHKW"/>
<dbReference type="SUPFAM" id="SSF53383">
    <property type="entry name" value="PLP-dependent transferases"/>
    <property type="match status" value="1"/>
</dbReference>
<dbReference type="GeneID" id="100889686"/>
<keyword evidence="4" id="KW-1185">Reference proteome</keyword>
<accession>A0A7M7PN55</accession>
<feature type="domain" description="Aminotransferase class V" evidence="2">
    <location>
        <begin position="79"/>
        <end position="427"/>
    </location>
</feature>
<dbReference type="Proteomes" id="UP000007110">
    <property type="component" value="Unassembled WGS sequence"/>
</dbReference>
<dbReference type="AlphaFoldDB" id="A0A7M7PN55"/>
<organism evidence="3 4">
    <name type="scientific">Strongylocentrotus purpuratus</name>
    <name type="common">Purple sea urchin</name>
    <dbReference type="NCBI Taxonomy" id="7668"/>
    <lineage>
        <taxon>Eukaryota</taxon>
        <taxon>Metazoa</taxon>
        <taxon>Echinodermata</taxon>
        <taxon>Eleutherozoa</taxon>
        <taxon>Echinozoa</taxon>
        <taxon>Echinoidea</taxon>
        <taxon>Euechinoidea</taxon>
        <taxon>Echinacea</taxon>
        <taxon>Camarodonta</taxon>
        <taxon>Echinidea</taxon>
        <taxon>Strongylocentrotidae</taxon>
        <taxon>Strongylocentrotus</taxon>
    </lineage>
</organism>
<dbReference type="Pfam" id="PF00266">
    <property type="entry name" value="Aminotran_5"/>
    <property type="match status" value="1"/>
</dbReference>
<dbReference type="RefSeq" id="XP_030853718.1">
    <property type="nucleotide sequence ID" value="XM_030997858.1"/>
</dbReference>
<dbReference type="Gene3D" id="3.40.640.10">
    <property type="entry name" value="Type I PLP-dependent aspartate aminotransferase-like (Major domain)"/>
    <property type="match status" value="1"/>
</dbReference>
<keyword evidence="1" id="KW-0663">Pyridoxal phosphate</keyword>
<dbReference type="GO" id="GO:1990411">
    <property type="term" value="F:hercynylcysteine sulfoxide lyase activity (ergothioneine-forming)"/>
    <property type="evidence" value="ECO:0000318"/>
    <property type="project" value="GO_Central"/>
</dbReference>
<evidence type="ECO:0000313" key="3">
    <source>
        <dbReference type="EnsemblMetazoa" id="XP_030853718"/>
    </source>
</evidence>
<reference evidence="4" key="1">
    <citation type="submission" date="2015-02" db="EMBL/GenBank/DDBJ databases">
        <title>Genome sequencing for Strongylocentrotus purpuratus.</title>
        <authorList>
            <person name="Murali S."/>
            <person name="Liu Y."/>
            <person name="Vee V."/>
            <person name="English A."/>
            <person name="Wang M."/>
            <person name="Skinner E."/>
            <person name="Han Y."/>
            <person name="Muzny D.M."/>
            <person name="Worley K.C."/>
            <person name="Gibbs R.A."/>
        </authorList>
    </citation>
    <scope>NUCLEOTIDE SEQUENCE</scope>
</reference>
<dbReference type="InterPro" id="IPR015424">
    <property type="entry name" value="PyrdxlP-dep_Trfase"/>
</dbReference>
<name>A0A7M7PN55_STRPU</name>
<dbReference type="InParanoid" id="A0A7M7PN55"/>
<dbReference type="InterPro" id="IPR000192">
    <property type="entry name" value="Aminotrans_V_dom"/>
</dbReference>
<protein>
    <recommendedName>
        <fullName evidence="2">Aminotransferase class V domain-containing protein</fullName>
    </recommendedName>
</protein>
<dbReference type="OrthoDB" id="5978656at2759"/>
<evidence type="ECO:0000256" key="1">
    <source>
        <dbReference type="ARBA" id="ARBA00022898"/>
    </source>
</evidence>
<sequence length="443" mass="50508">MSQRKCTVAVAAISACASVVVYEILRRLASWATGDEQEEKTTDVCESDALPELGKSLRDREYSLVENLHPLNNGSYGGVPQRVLKAQKRMMDERESNPEMWCRFRRQDMYKDAVKNVAEFVCAKPENLVLVENVTTATNSIVKSFKFSAGDQILVTNHTYGAVLKTLKFVTNLNQDVSTVSVEIPIQTTAKEIIDLHTRALDENPRIKIAMLDHIASFSALLLPIKELIEICHSRGVIVAIDGAHAPGQLPLRLEELGADFYYGNLHKWLYSPRGCALFYVHPKHQSWIRTAISSHHTFDQDLQDRFHYIGTRDAIPYFTAKHAIHYHYYLGGLERITAYNSLLVQWAAEMLAKAWNTTWVDRDEELRAPFMRLVLLPPSPKLALYEANKDLIYEILKKHSVAVAVSNDGEDRFVRISAQVYNYKEEYYFLRDAVIDVLDIKN</sequence>
<reference evidence="3" key="2">
    <citation type="submission" date="2021-01" db="UniProtKB">
        <authorList>
            <consortium name="EnsemblMetazoa"/>
        </authorList>
    </citation>
    <scope>IDENTIFICATION</scope>
</reference>
<dbReference type="Gene3D" id="3.90.1150.10">
    <property type="entry name" value="Aspartate Aminotransferase, domain 1"/>
    <property type="match status" value="1"/>
</dbReference>
<dbReference type="EnsemblMetazoa" id="XM_030997858">
    <property type="protein sequence ID" value="XP_030853718"/>
    <property type="gene ID" value="LOC100889686"/>
</dbReference>
<dbReference type="PANTHER" id="PTHR43092:SF4">
    <property type="entry name" value="AMINOTRANSFERASE CLASS V DOMAIN-CONTAINING PROTEIN"/>
    <property type="match status" value="1"/>
</dbReference>
<evidence type="ECO:0000259" key="2">
    <source>
        <dbReference type="Pfam" id="PF00266"/>
    </source>
</evidence>